<accession>A0ABS2RKC8</accession>
<reference evidence="2 3" key="1">
    <citation type="submission" date="2021-01" db="EMBL/GenBank/DDBJ databases">
        <title>Sequencing the genomes of 1000 actinobacteria strains.</title>
        <authorList>
            <person name="Klenk H.-P."/>
        </authorList>
    </citation>
    <scope>NUCLEOTIDE SEQUENCE [LARGE SCALE GENOMIC DNA]</scope>
    <source>
        <strain evidence="2 3">DSM 18662</strain>
    </source>
</reference>
<dbReference type="Gene3D" id="3.40.710.10">
    <property type="entry name" value="DD-peptidase/beta-lactamase superfamily"/>
    <property type="match status" value="1"/>
</dbReference>
<organism evidence="2 3">
    <name type="scientific">Microlunatus panaciterrae</name>
    <dbReference type="NCBI Taxonomy" id="400768"/>
    <lineage>
        <taxon>Bacteria</taxon>
        <taxon>Bacillati</taxon>
        <taxon>Actinomycetota</taxon>
        <taxon>Actinomycetes</taxon>
        <taxon>Propionibacteriales</taxon>
        <taxon>Propionibacteriaceae</taxon>
        <taxon>Microlunatus</taxon>
    </lineage>
</organism>
<dbReference type="SUPFAM" id="SSF56601">
    <property type="entry name" value="beta-lactamase/transpeptidase-like"/>
    <property type="match status" value="1"/>
</dbReference>
<feature type="domain" description="Beta-lactamase-related" evidence="1">
    <location>
        <begin position="14"/>
        <end position="338"/>
    </location>
</feature>
<sequence length="483" mass="52167">MVDDTQLRVQERVDRILNRCPAVGLAVAVTGPGVANAFQAQGYADIASKQPVTEDTVFRIASISKTFTAVAVMQLWEQGLLDLDRPANAYLRSFQLVSGHRGWRPATLRHLLTHTAGVPEWVRPSRMVSSGWFGESFAVDQRLPTLADYYSGGLRLAVEPGTIWTYSDHGFATLGQVVEDVSGLPLHLYLRQFIFEPLGMADSDLLRSERVQAHLATGYRLRSKGPRHVTDRAWVTAAASSIYSTPRDMVRYLAALLGGGSAAGGAILKPETLAMMFEAHHQNDPRIPGIGLGFLRANVGGHPVVEHQGVLPGFNSQIALAPGDGVGVVALTNGGRNAATWLTTESLRLLGDLLGAELDGIRNDIPPQAETWSGLCGWYQPRAQPTDMQAWAMLGAGVEVWVRRGRLTIRALSPIPALFRGLPLHPDDAEDPDVFRLDLARYGLGTARVVFSRDAGGMATGVHLDGLLLSAVRRDGRRVGGSG</sequence>
<protein>
    <submittedName>
        <fullName evidence="2">CubicO group peptidase (Beta-lactamase class C family)</fullName>
    </submittedName>
</protein>
<proteinExistence type="predicted"/>
<dbReference type="EMBL" id="JAFBCF010000001">
    <property type="protein sequence ID" value="MBM7798952.1"/>
    <property type="molecule type" value="Genomic_DNA"/>
</dbReference>
<name>A0ABS2RKC8_9ACTN</name>
<dbReference type="Pfam" id="PF00144">
    <property type="entry name" value="Beta-lactamase"/>
    <property type="match status" value="1"/>
</dbReference>
<dbReference type="Proteomes" id="UP000704762">
    <property type="component" value="Unassembled WGS sequence"/>
</dbReference>
<keyword evidence="3" id="KW-1185">Reference proteome</keyword>
<evidence type="ECO:0000313" key="3">
    <source>
        <dbReference type="Proteomes" id="UP000704762"/>
    </source>
</evidence>
<dbReference type="InterPro" id="IPR012338">
    <property type="entry name" value="Beta-lactam/transpept-like"/>
</dbReference>
<dbReference type="PANTHER" id="PTHR46825">
    <property type="entry name" value="D-ALANYL-D-ALANINE-CARBOXYPEPTIDASE/ENDOPEPTIDASE AMPH"/>
    <property type="match status" value="1"/>
</dbReference>
<dbReference type="InterPro" id="IPR001466">
    <property type="entry name" value="Beta-lactam-related"/>
</dbReference>
<dbReference type="RefSeq" id="WP_204917439.1">
    <property type="nucleotide sequence ID" value="NZ_BAAAQP010000002.1"/>
</dbReference>
<evidence type="ECO:0000313" key="2">
    <source>
        <dbReference type="EMBL" id="MBM7798952.1"/>
    </source>
</evidence>
<dbReference type="PANTHER" id="PTHR46825:SF9">
    <property type="entry name" value="BETA-LACTAMASE-RELATED DOMAIN-CONTAINING PROTEIN"/>
    <property type="match status" value="1"/>
</dbReference>
<gene>
    <name evidence="2" type="ORF">JOE57_001873</name>
</gene>
<evidence type="ECO:0000259" key="1">
    <source>
        <dbReference type="Pfam" id="PF00144"/>
    </source>
</evidence>
<comment type="caution">
    <text evidence="2">The sequence shown here is derived from an EMBL/GenBank/DDBJ whole genome shotgun (WGS) entry which is preliminary data.</text>
</comment>
<dbReference type="InterPro" id="IPR050491">
    <property type="entry name" value="AmpC-like"/>
</dbReference>